<keyword evidence="4" id="KW-0961">Cell wall biogenesis/degradation</keyword>
<accession>A0A9Q0R2Q9</accession>
<dbReference type="Pfam" id="PF01501">
    <property type="entry name" value="Glyco_transf_8"/>
    <property type="match status" value="1"/>
</dbReference>
<dbReference type="InterPro" id="IPR002495">
    <property type="entry name" value="Glyco_trans_8"/>
</dbReference>
<keyword evidence="4" id="KW-0812">Transmembrane</keyword>
<dbReference type="EMBL" id="JAMYWD010000001">
    <property type="protein sequence ID" value="KAJ4980894.1"/>
    <property type="molecule type" value="Genomic_DNA"/>
</dbReference>
<dbReference type="GO" id="GO:0000139">
    <property type="term" value="C:Golgi membrane"/>
    <property type="evidence" value="ECO:0007669"/>
    <property type="project" value="UniProtKB-SubCell"/>
</dbReference>
<dbReference type="InterPro" id="IPR029993">
    <property type="entry name" value="GAUT"/>
</dbReference>
<comment type="pathway">
    <text evidence="1 4">Glycan metabolism; pectin biosynthesis.</text>
</comment>
<dbReference type="GO" id="GO:0047262">
    <property type="term" value="F:polygalacturonate 4-alpha-galacturonosyltransferase activity"/>
    <property type="evidence" value="ECO:0007669"/>
    <property type="project" value="InterPro"/>
</dbReference>
<dbReference type="Proteomes" id="UP001141806">
    <property type="component" value="Unassembled WGS sequence"/>
</dbReference>
<dbReference type="OrthoDB" id="411524at2759"/>
<comment type="similarity">
    <text evidence="2 4">Belongs to the glycosyltransferase 8 family.</text>
</comment>
<evidence type="ECO:0000313" key="6">
    <source>
        <dbReference type="Proteomes" id="UP001141806"/>
    </source>
</evidence>
<dbReference type="Gene3D" id="3.90.550.10">
    <property type="entry name" value="Spore Coat Polysaccharide Biosynthesis Protein SpsA, Chain A"/>
    <property type="match status" value="1"/>
</dbReference>
<evidence type="ECO:0000256" key="2">
    <source>
        <dbReference type="ARBA" id="ARBA00006351"/>
    </source>
</evidence>
<keyword evidence="4" id="KW-0472">Membrane</keyword>
<dbReference type="EC" id="2.4.1.-" evidence="4"/>
<evidence type="ECO:0000313" key="5">
    <source>
        <dbReference type="EMBL" id="KAJ4980894.1"/>
    </source>
</evidence>
<organism evidence="5 6">
    <name type="scientific">Protea cynaroides</name>
    <dbReference type="NCBI Taxonomy" id="273540"/>
    <lineage>
        <taxon>Eukaryota</taxon>
        <taxon>Viridiplantae</taxon>
        <taxon>Streptophyta</taxon>
        <taxon>Embryophyta</taxon>
        <taxon>Tracheophyta</taxon>
        <taxon>Spermatophyta</taxon>
        <taxon>Magnoliopsida</taxon>
        <taxon>Proteales</taxon>
        <taxon>Proteaceae</taxon>
        <taxon>Protea</taxon>
    </lineage>
</organism>
<protein>
    <recommendedName>
        <fullName evidence="4">Hexosyltransferase</fullName>
        <ecNumber evidence="4">2.4.1.-</ecNumber>
    </recommendedName>
</protein>
<reference evidence="5" key="1">
    <citation type="journal article" date="2023" name="Plant J.">
        <title>The genome of the king protea, Protea cynaroides.</title>
        <authorList>
            <person name="Chang J."/>
            <person name="Duong T.A."/>
            <person name="Schoeman C."/>
            <person name="Ma X."/>
            <person name="Roodt D."/>
            <person name="Barker N."/>
            <person name="Li Z."/>
            <person name="Van de Peer Y."/>
            <person name="Mizrachi E."/>
        </authorList>
    </citation>
    <scope>NUCLEOTIDE SEQUENCE</scope>
    <source>
        <tissue evidence="5">Young leaves</tissue>
    </source>
</reference>
<dbReference type="InterPro" id="IPR029044">
    <property type="entry name" value="Nucleotide-diphossugar_trans"/>
</dbReference>
<dbReference type="GO" id="GO:0071555">
    <property type="term" value="P:cell wall organization"/>
    <property type="evidence" value="ECO:0007669"/>
    <property type="project" value="UniProtKB-KW"/>
</dbReference>
<evidence type="ECO:0000256" key="3">
    <source>
        <dbReference type="ARBA" id="ARBA00022676"/>
    </source>
</evidence>
<proteinExistence type="inferred from homology"/>
<name>A0A9Q0R2Q9_9MAGN</name>
<dbReference type="SUPFAM" id="SSF53448">
    <property type="entry name" value="Nucleotide-diphospho-sugar transferases"/>
    <property type="match status" value="1"/>
</dbReference>
<sequence length="542" mass="61140">MKFHITTRTKRLTISGGGGCFWEVMKVKGSMRRFSYRSLFPTVLILGVILPFLFIRTAFLALESASSCSSLDCFGRMFGPSIFGGRDASLALANELTRALMEANDRGIEESGIESLPASFNELVTEITSGKQDIKGFAFNTKAMLMKMERRVRLAKNQELIYRHYASYGIPKSMYCLCLRLAEEYSINALARSPLPPPEFVSRLADPLYHHIALLTDNILAASVVVSSAVANAANPEKLVFHVITDKKTYAPMHAWFALNSAAASAVVEVKGLHQFDWPHRVNVGVKEMVEMHRLSWHHHYKNLKDGKCDELEEEELAKRLEDLNPSCLSLMNHLRIQLPELFPELKKVIFLDDDVVVQQDLSPLLALDLDGKVVGAVVNSWSEREESEKSNCSRGRKYGDYFNFSNLLVSSTFEYERCAWSYGMNVFDLQAWRTTNITETYHHWLKLNLDSGFTLWRPGALPPALIAFEGHVHPIDPSWHAAGLGQQSLNINRKMVEAAAVIHFSGPAKPWLDIGLQELRGLWNTHINFTNEFITNCKIMA</sequence>
<dbReference type="PANTHER" id="PTHR32116:SF30">
    <property type="entry name" value="GALACTURONOSYLTRANSFERASE 15-RELATED"/>
    <property type="match status" value="1"/>
</dbReference>
<dbReference type="PANTHER" id="PTHR32116">
    <property type="entry name" value="GALACTURONOSYLTRANSFERASE 4-RELATED"/>
    <property type="match status" value="1"/>
</dbReference>
<feature type="transmembrane region" description="Helical" evidence="4">
    <location>
        <begin position="38"/>
        <end position="62"/>
    </location>
</feature>
<evidence type="ECO:0000256" key="1">
    <source>
        <dbReference type="ARBA" id="ARBA00004877"/>
    </source>
</evidence>
<keyword evidence="3 4" id="KW-0808">Transferase</keyword>
<keyword evidence="3 4" id="KW-0328">Glycosyltransferase</keyword>
<evidence type="ECO:0000256" key="4">
    <source>
        <dbReference type="RuleBase" id="RU362027"/>
    </source>
</evidence>
<dbReference type="AlphaFoldDB" id="A0A9Q0R2Q9"/>
<gene>
    <name evidence="5" type="ORF">NE237_031731</name>
</gene>
<comment type="subcellular location">
    <subcellularLocation>
        <location evidence="4">Golgi apparatus membrane</location>
        <topology evidence="4">Single-pass type II membrane protein</topology>
    </subcellularLocation>
</comment>
<keyword evidence="4" id="KW-1133">Transmembrane helix</keyword>
<keyword evidence="4" id="KW-0333">Golgi apparatus</keyword>
<comment type="caution">
    <text evidence="5">The sequence shown here is derived from an EMBL/GenBank/DDBJ whole genome shotgun (WGS) entry which is preliminary data.</text>
</comment>
<keyword evidence="6" id="KW-1185">Reference proteome</keyword>